<dbReference type="CDD" id="cd19481">
    <property type="entry name" value="RecA-like_protease"/>
    <property type="match status" value="1"/>
</dbReference>
<accession>A0AAN6M947</accession>
<dbReference type="GO" id="GO:0016887">
    <property type="term" value="F:ATP hydrolysis activity"/>
    <property type="evidence" value="ECO:0007669"/>
    <property type="project" value="InterPro"/>
</dbReference>
<sequence>MTGSHGGHYGDDTMREYFHHSSGQRVNTDIVLVQALRTQYKNLDLVVVPTRGADLLAYASAGHATVTPLQDAIKDPVYGAPITWRQYLPPARRLDSSPGVFAENIIFGKFLYSWKGQELIVYVASGRDGVESYPEVDNQYILTKDTHKLDELIKEATLWSQELYNEVWVFDQGWWQKSRELWEAVQKSRWEDVILEEGMKKQIISDVENFFDGRETYQNLKVPWKRGVIYYGPPGNGKTISIKAMMHSLYQRGVNGNTKLSVPTLYVRSLSSFAGPEYSLQAIFHKARQVAPCYLVFEDLDSIVNDNVRSYFLNEVDGLKSNDGILMVGSTNHLDRLDPGISKRPSRFDRKYYFPDPDYDQRVKYAKYWQAKLKSNDDIEFPDDLCPAIAKITDKFSFAYMQEAFVASLLAIAARGNGDDENDASAPLTELQALHMALAQTLGHSNLDDLVLWKEIQKQVKILREEMDEKKAQPQSQDGSAPAAYVPPPAIPESSYRAGRASESIPRRQARSYQDELDAMIHDPLRLSSERLTEALRRFGI</sequence>
<dbReference type="InterPro" id="IPR003959">
    <property type="entry name" value="ATPase_AAA_core"/>
</dbReference>
<dbReference type="GO" id="GO:0005524">
    <property type="term" value="F:ATP binding"/>
    <property type="evidence" value="ECO:0007669"/>
    <property type="project" value="InterPro"/>
</dbReference>
<dbReference type="PANTHER" id="PTHR23077:SF132">
    <property type="entry name" value="ATP-DEPENDENT ZN PROTEASE"/>
    <property type="match status" value="1"/>
</dbReference>
<dbReference type="PANTHER" id="PTHR23077">
    <property type="entry name" value="AAA-FAMILY ATPASE"/>
    <property type="match status" value="1"/>
</dbReference>
<protein>
    <recommendedName>
        <fullName evidence="2">ATPase AAA-type core domain-containing protein</fullName>
    </recommendedName>
</protein>
<evidence type="ECO:0000313" key="4">
    <source>
        <dbReference type="Proteomes" id="UP001280581"/>
    </source>
</evidence>
<dbReference type="GO" id="GO:0005634">
    <property type="term" value="C:nucleus"/>
    <property type="evidence" value="ECO:0007669"/>
    <property type="project" value="TreeGrafter"/>
</dbReference>
<dbReference type="FunFam" id="3.40.50.300:FF:002838">
    <property type="entry name" value="Uncharacterized ATPase YjoB"/>
    <property type="match status" value="1"/>
</dbReference>
<dbReference type="InterPro" id="IPR050168">
    <property type="entry name" value="AAA_ATPase_domain"/>
</dbReference>
<dbReference type="AlphaFoldDB" id="A0AAN6M947"/>
<name>A0AAN6M947_9PLEO</name>
<dbReference type="InterPro" id="IPR027417">
    <property type="entry name" value="P-loop_NTPase"/>
</dbReference>
<comment type="caution">
    <text evidence="3">The sequence shown here is derived from an EMBL/GenBank/DDBJ whole genome shotgun (WGS) entry which is preliminary data.</text>
</comment>
<keyword evidence="4" id="KW-1185">Reference proteome</keyword>
<dbReference type="SUPFAM" id="SSF52540">
    <property type="entry name" value="P-loop containing nucleoside triphosphate hydrolases"/>
    <property type="match status" value="1"/>
</dbReference>
<dbReference type="GO" id="GO:0003723">
    <property type="term" value="F:RNA binding"/>
    <property type="evidence" value="ECO:0007669"/>
    <property type="project" value="TreeGrafter"/>
</dbReference>
<dbReference type="GO" id="GO:0042254">
    <property type="term" value="P:ribosome biogenesis"/>
    <property type="evidence" value="ECO:0007669"/>
    <property type="project" value="TreeGrafter"/>
</dbReference>
<dbReference type="EMBL" id="WVTA01000001">
    <property type="protein sequence ID" value="KAK3216902.1"/>
    <property type="molecule type" value="Genomic_DNA"/>
</dbReference>
<dbReference type="Gene3D" id="3.40.50.300">
    <property type="entry name" value="P-loop containing nucleotide triphosphate hydrolases"/>
    <property type="match status" value="1"/>
</dbReference>
<gene>
    <name evidence="3" type="ORF">GRF29_1g1350046</name>
</gene>
<feature type="region of interest" description="Disordered" evidence="1">
    <location>
        <begin position="467"/>
        <end position="512"/>
    </location>
</feature>
<organism evidence="3 4">
    <name type="scientific">Pseudopithomyces chartarum</name>
    <dbReference type="NCBI Taxonomy" id="1892770"/>
    <lineage>
        <taxon>Eukaryota</taxon>
        <taxon>Fungi</taxon>
        <taxon>Dikarya</taxon>
        <taxon>Ascomycota</taxon>
        <taxon>Pezizomycotina</taxon>
        <taxon>Dothideomycetes</taxon>
        <taxon>Pleosporomycetidae</taxon>
        <taxon>Pleosporales</taxon>
        <taxon>Massarineae</taxon>
        <taxon>Didymosphaeriaceae</taxon>
        <taxon>Pseudopithomyces</taxon>
    </lineage>
</organism>
<evidence type="ECO:0000313" key="3">
    <source>
        <dbReference type="EMBL" id="KAK3216902.1"/>
    </source>
</evidence>
<dbReference type="GO" id="GO:1990275">
    <property type="term" value="F:preribosome binding"/>
    <property type="evidence" value="ECO:0007669"/>
    <property type="project" value="TreeGrafter"/>
</dbReference>
<reference evidence="3 4" key="1">
    <citation type="submission" date="2021-02" db="EMBL/GenBank/DDBJ databases">
        <title>Genome assembly of Pseudopithomyces chartarum.</title>
        <authorList>
            <person name="Jauregui R."/>
            <person name="Singh J."/>
            <person name="Voisey C."/>
        </authorList>
    </citation>
    <scope>NUCLEOTIDE SEQUENCE [LARGE SCALE GENOMIC DNA]</scope>
    <source>
        <strain evidence="3 4">AGR01</strain>
    </source>
</reference>
<proteinExistence type="predicted"/>
<evidence type="ECO:0000259" key="2">
    <source>
        <dbReference type="Pfam" id="PF00004"/>
    </source>
</evidence>
<dbReference type="Proteomes" id="UP001280581">
    <property type="component" value="Unassembled WGS sequence"/>
</dbReference>
<dbReference type="Pfam" id="PF00004">
    <property type="entry name" value="AAA"/>
    <property type="match status" value="1"/>
</dbReference>
<feature type="domain" description="ATPase AAA-type core" evidence="2">
    <location>
        <begin position="229"/>
        <end position="355"/>
    </location>
</feature>
<evidence type="ECO:0000256" key="1">
    <source>
        <dbReference type="SAM" id="MobiDB-lite"/>
    </source>
</evidence>